<dbReference type="GO" id="GO:0005886">
    <property type="term" value="C:plasma membrane"/>
    <property type="evidence" value="ECO:0007669"/>
    <property type="project" value="UniProtKB-SubCell"/>
</dbReference>
<keyword evidence="4 6" id="KW-1133">Transmembrane helix</keyword>
<protein>
    <recommendedName>
        <fullName evidence="7">Cardiolipin synthase N-terminal domain-containing protein</fullName>
    </recommendedName>
</protein>
<evidence type="ECO:0000259" key="7">
    <source>
        <dbReference type="Pfam" id="PF13396"/>
    </source>
</evidence>
<evidence type="ECO:0000256" key="4">
    <source>
        <dbReference type="ARBA" id="ARBA00022989"/>
    </source>
</evidence>
<name>A0A6J4LL37_9BACT</name>
<feature type="transmembrane region" description="Helical" evidence="6">
    <location>
        <begin position="41"/>
        <end position="60"/>
    </location>
</feature>
<accession>A0A6J4LL37</accession>
<feature type="domain" description="Cardiolipin synthase N-terminal" evidence="7">
    <location>
        <begin position="20"/>
        <end position="62"/>
    </location>
</feature>
<evidence type="ECO:0000256" key="3">
    <source>
        <dbReference type="ARBA" id="ARBA00022692"/>
    </source>
</evidence>
<evidence type="ECO:0000256" key="6">
    <source>
        <dbReference type="SAM" id="Phobius"/>
    </source>
</evidence>
<evidence type="ECO:0000256" key="2">
    <source>
        <dbReference type="ARBA" id="ARBA00022475"/>
    </source>
</evidence>
<feature type="transmembrane region" description="Helical" evidence="6">
    <location>
        <begin position="12"/>
        <end position="29"/>
    </location>
</feature>
<keyword evidence="3 6" id="KW-0812">Transmembrane</keyword>
<evidence type="ECO:0000256" key="5">
    <source>
        <dbReference type="ARBA" id="ARBA00023136"/>
    </source>
</evidence>
<gene>
    <name evidence="8" type="ORF">AVDCRST_MAG40-2054</name>
</gene>
<dbReference type="InterPro" id="IPR027379">
    <property type="entry name" value="CLS_N"/>
</dbReference>
<reference evidence="8" key="1">
    <citation type="submission" date="2020-02" db="EMBL/GenBank/DDBJ databases">
        <authorList>
            <person name="Meier V. D."/>
        </authorList>
    </citation>
    <scope>NUCLEOTIDE SEQUENCE</scope>
    <source>
        <strain evidence="8">AVDCRST_MAG40</strain>
    </source>
</reference>
<dbReference type="EMBL" id="CADCTX010000620">
    <property type="protein sequence ID" value="CAA9333750.1"/>
    <property type="molecule type" value="Genomic_DNA"/>
</dbReference>
<dbReference type="AlphaFoldDB" id="A0A6J4LL37"/>
<sequence length="72" mass="7832">MPFVVPPDYLRRAGAVALALGVLALVSLWKSRTHSLKAKLVWTALIAFLPVLGAVAWVALGRERRGHRHPPG</sequence>
<keyword evidence="2" id="KW-1003">Cell membrane</keyword>
<comment type="subcellular location">
    <subcellularLocation>
        <location evidence="1">Cell membrane</location>
        <topology evidence="1">Multi-pass membrane protein</topology>
    </subcellularLocation>
</comment>
<evidence type="ECO:0000256" key="1">
    <source>
        <dbReference type="ARBA" id="ARBA00004651"/>
    </source>
</evidence>
<keyword evidence="5 6" id="KW-0472">Membrane</keyword>
<organism evidence="8">
    <name type="scientific">uncultured Gemmatimonadaceae bacterium</name>
    <dbReference type="NCBI Taxonomy" id="246130"/>
    <lineage>
        <taxon>Bacteria</taxon>
        <taxon>Pseudomonadati</taxon>
        <taxon>Gemmatimonadota</taxon>
        <taxon>Gemmatimonadia</taxon>
        <taxon>Gemmatimonadales</taxon>
        <taxon>Gemmatimonadaceae</taxon>
        <taxon>environmental samples</taxon>
    </lineage>
</organism>
<dbReference type="Pfam" id="PF13396">
    <property type="entry name" value="PLDc_N"/>
    <property type="match status" value="1"/>
</dbReference>
<evidence type="ECO:0000313" key="8">
    <source>
        <dbReference type="EMBL" id="CAA9333750.1"/>
    </source>
</evidence>
<proteinExistence type="predicted"/>